<dbReference type="OrthoDB" id="2431049at2759"/>
<dbReference type="RefSeq" id="XP_049264081.1">
    <property type="nucleotide sequence ID" value="XM_049406366.1"/>
</dbReference>
<evidence type="ECO:0000256" key="2">
    <source>
        <dbReference type="SAM" id="MobiDB-lite"/>
    </source>
</evidence>
<gene>
    <name evidence="4" type="ORF">J8A68_002598</name>
</gene>
<feature type="compositionally biased region" description="Low complexity" evidence="2">
    <location>
        <begin position="25"/>
        <end position="100"/>
    </location>
</feature>
<sequence length="349" mass="40250">MVTTRGHKRQLTSSIIIPKDTKVLQSSQQQQQSSSTQTPKKQQQQQQQQQQKKVNSLFSSTPNTRPSSSSSSMLTRPSTSGSSSGRSASGGITKQKQKSKSSIITEHDIIQCNNNEDLIELINQLTNTEQDLIFNKYKTKQLEQLENDHYLIKQLQFELKQKELRIESLLQDIDELRANQQQQSAGSYESPIRKRQRNDQHIIKQDQFANELENIGFTLDMIELLTGIKVIHFEEDEFKLYFHIKQSSSSSTSSSTSSLPNEGVFINYQLILSKDTEGSLNSSQINYIPSWLDYLNQEYYSDEYEFKLIENSKYLKTILPEYLCENLSFPFNTLSQFYNKVSKAINKKH</sequence>
<feature type="domain" description="Monopolin complex subunit Csm1/Pcs1 C-terminal" evidence="3">
    <location>
        <begin position="217"/>
        <end position="332"/>
    </location>
</feature>
<dbReference type="Proteomes" id="UP000694255">
    <property type="component" value="Unassembled WGS sequence"/>
</dbReference>
<dbReference type="GO" id="GO:0051315">
    <property type="term" value="P:attachment of mitotic spindle microtubules to kinetochore"/>
    <property type="evidence" value="ECO:0007669"/>
    <property type="project" value="TreeGrafter"/>
</dbReference>
<evidence type="ECO:0000256" key="1">
    <source>
        <dbReference type="SAM" id="Coils"/>
    </source>
</evidence>
<dbReference type="GO" id="GO:0072686">
    <property type="term" value="C:mitotic spindle"/>
    <property type="evidence" value="ECO:0007669"/>
    <property type="project" value="TreeGrafter"/>
</dbReference>
<feature type="compositionally biased region" description="Basic residues" evidence="2">
    <location>
        <begin position="1"/>
        <end position="10"/>
    </location>
</feature>
<dbReference type="GO" id="GO:0033551">
    <property type="term" value="C:monopolin complex"/>
    <property type="evidence" value="ECO:0007669"/>
    <property type="project" value="InterPro"/>
</dbReference>
<dbReference type="PANTHER" id="PTHR28006">
    <property type="entry name" value="MONOPOLIN COMPLEX SUBUNIT CSM1"/>
    <property type="match status" value="1"/>
</dbReference>
<keyword evidence="1" id="KW-0175">Coiled coil</keyword>
<dbReference type="GO" id="GO:0005730">
    <property type="term" value="C:nucleolus"/>
    <property type="evidence" value="ECO:0007669"/>
    <property type="project" value="TreeGrafter"/>
</dbReference>
<dbReference type="InterPro" id="IPR040349">
    <property type="entry name" value="Csm1/Pcs1"/>
</dbReference>
<dbReference type="GO" id="GO:0045144">
    <property type="term" value="P:meiotic sister chromatid segregation"/>
    <property type="evidence" value="ECO:0007669"/>
    <property type="project" value="TreeGrafter"/>
</dbReference>
<dbReference type="GO" id="GO:1990644">
    <property type="term" value="F:microtubule site clamp"/>
    <property type="evidence" value="ECO:0007669"/>
    <property type="project" value="TreeGrafter"/>
</dbReference>
<dbReference type="CDD" id="cd23787">
    <property type="entry name" value="RWD_CSM1"/>
    <property type="match status" value="1"/>
</dbReference>
<evidence type="ECO:0000313" key="4">
    <source>
        <dbReference type="EMBL" id="KAG7663849.1"/>
    </source>
</evidence>
<dbReference type="AlphaFoldDB" id="A0A8J5QLA9"/>
<reference evidence="4 5" key="1">
    <citation type="journal article" date="2021" name="DNA Res.">
        <title>Genome analysis of Candida subhashii reveals its hybrid nature and dual mitochondrial genome conformations.</title>
        <authorList>
            <person name="Mixao V."/>
            <person name="Hegedusova E."/>
            <person name="Saus E."/>
            <person name="Pryszcz L.P."/>
            <person name="Cillingova A."/>
            <person name="Nosek J."/>
            <person name="Gabaldon T."/>
        </authorList>
    </citation>
    <scope>NUCLEOTIDE SEQUENCE [LARGE SCALE GENOMIC DNA]</scope>
    <source>
        <strain evidence="4 5">CBS 10753</strain>
    </source>
</reference>
<evidence type="ECO:0000259" key="3">
    <source>
        <dbReference type="Pfam" id="PF12539"/>
    </source>
</evidence>
<keyword evidence="5" id="KW-1185">Reference proteome</keyword>
<accession>A0A8J5QLA9</accession>
<dbReference type="PANTHER" id="PTHR28006:SF1">
    <property type="entry name" value="MONOPOLIN COMPLEX SUBUNIT CSM1"/>
    <property type="match status" value="1"/>
</dbReference>
<protein>
    <submittedName>
        <fullName evidence="4">CSM1</fullName>
    </submittedName>
</protein>
<evidence type="ECO:0000313" key="5">
    <source>
        <dbReference type="Proteomes" id="UP000694255"/>
    </source>
</evidence>
<dbReference type="EMBL" id="JAGSYN010000115">
    <property type="protein sequence ID" value="KAG7663849.1"/>
    <property type="molecule type" value="Genomic_DNA"/>
</dbReference>
<feature type="region of interest" description="Disordered" evidence="2">
    <location>
        <begin position="1"/>
        <end position="100"/>
    </location>
</feature>
<dbReference type="Pfam" id="PF12539">
    <property type="entry name" value="Csm1"/>
    <property type="match status" value="1"/>
</dbReference>
<organism evidence="4 5">
    <name type="scientific">[Candida] subhashii</name>
    <dbReference type="NCBI Taxonomy" id="561895"/>
    <lineage>
        <taxon>Eukaryota</taxon>
        <taxon>Fungi</taxon>
        <taxon>Dikarya</taxon>
        <taxon>Ascomycota</taxon>
        <taxon>Saccharomycotina</taxon>
        <taxon>Pichiomycetes</taxon>
        <taxon>Debaryomycetaceae</taxon>
        <taxon>Spathaspora</taxon>
    </lineage>
</organism>
<comment type="caution">
    <text evidence="4">The sequence shown here is derived from an EMBL/GenBank/DDBJ whole genome shotgun (WGS) entry which is preliminary data.</text>
</comment>
<feature type="coiled-coil region" evidence="1">
    <location>
        <begin position="152"/>
        <end position="179"/>
    </location>
</feature>
<dbReference type="InterPro" id="IPR020981">
    <property type="entry name" value="Csm1/Pcs1_C"/>
</dbReference>
<name>A0A8J5QLA9_9ASCO</name>
<proteinExistence type="predicted"/>
<dbReference type="GO" id="GO:0034506">
    <property type="term" value="C:chromosome, centromeric core domain"/>
    <property type="evidence" value="ECO:0007669"/>
    <property type="project" value="TreeGrafter"/>
</dbReference>
<dbReference type="GeneID" id="73469399"/>